<evidence type="ECO:0000313" key="7">
    <source>
        <dbReference type="EMBL" id="OGW97156.1"/>
    </source>
</evidence>
<sequence length="355" mass="39695">MKKNERTKTRSSIAAITNGMPGHEQIAWGRKGLEMFKKKIEKKTSELPAPPEPEFYDEPKGREKAVGFVQDSLEKWWVRLVLAFFAVLILSVIVFHGPSKKKTTAYPSVGTEQRIVVTTQSMERAIDSSLKGKKVTMRQNVDQRTIAKKRKYDTNIAVFVTKPESVKESAFSRNQNKEKIKLGLSSGTKIHALLTDRIFSFNVAAPVTAVLPKDFILKDKIVIPKDSMFLGEVNVLKSIDRINVRFDLLILPDGRELRIQAIALSEDGSSGIKGKVDKHTDTKVLKTIGETLLAGASLFVGGRNQDPYSLEDQMRVNLSENLANQASQDLRSVKVDKSITVESGIRIWVMLLETI</sequence>
<dbReference type="Pfam" id="PF03743">
    <property type="entry name" value="TrbI"/>
    <property type="match status" value="1"/>
</dbReference>
<feature type="transmembrane region" description="Helical" evidence="6">
    <location>
        <begin position="76"/>
        <end position="95"/>
    </location>
</feature>
<dbReference type="AlphaFoldDB" id="A0A1G1KW41"/>
<evidence type="ECO:0000313" key="8">
    <source>
        <dbReference type="Proteomes" id="UP000178187"/>
    </source>
</evidence>
<keyword evidence="4 6" id="KW-1133">Transmembrane helix</keyword>
<evidence type="ECO:0000256" key="4">
    <source>
        <dbReference type="ARBA" id="ARBA00022989"/>
    </source>
</evidence>
<reference evidence="7 8" key="1">
    <citation type="journal article" date="2016" name="Nat. Commun.">
        <title>Thousands of microbial genomes shed light on interconnected biogeochemical processes in an aquifer system.</title>
        <authorList>
            <person name="Anantharaman K."/>
            <person name="Brown C.T."/>
            <person name="Hug L.A."/>
            <person name="Sharon I."/>
            <person name="Castelle C.J."/>
            <person name="Probst A.J."/>
            <person name="Thomas B.C."/>
            <person name="Singh A."/>
            <person name="Wilkins M.J."/>
            <person name="Karaoz U."/>
            <person name="Brodie E.L."/>
            <person name="Williams K.H."/>
            <person name="Hubbard S.S."/>
            <person name="Banfield J.F."/>
        </authorList>
    </citation>
    <scope>NUCLEOTIDE SEQUENCE [LARGE SCALE GENOMIC DNA]</scope>
</reference>
<evidence type="ECO:0000256" key="1">
    <source>
        <dbReference type="ARBA" id="ARBA00004167"/>
    </source>
</evidence>
<name>A0A1G1KW41_9BACT</name>
<evidence type="ECO:0000256" key="5">
    <source>
        <dbReference type="ARBA" id="ARBA00023136"/>
    </source>
</evidence>
<organism evidence="7 8">
    <name type="scientific">Candidatus Danuiimicrobium aquiferis</name>
    <dbReference type="NCBI Taxonomy" id="1801832"/>
    <lineage>
        <taxon>Bacteria</taxon>
        <taxon>Pseudomonadati</taxon>
        <taxon>Candidatus Omnitrophota</taxon>
        <taxon>Candidatus Danuiimicrobium</taxon>
    </lineage>
</organism>
<comment type="similarity">
    <text evidence="2">Belongs to the TrbI/VirB10 family.</text>
</comment>
<evidence type="ECO:0000256" key="6">
    <source>
        <dbReference type="SAM" id="Phobius"/>
    </source>
</evidence>
<dbReference type="InterPro" id="IPR042217">
    <property type="entry name" value="T4SS_VirB10/TrbI"/>
</dbReference>
<dbReference type="GO" id="GO:0016020">
    <property type="term" value="C:membrane"/>
    <property type="evidence" value="ECO:0007669"/>
    <property type="project" value="UniProtKB-SubCell"/>
</dbReference>
<dbReference type="EMBL" id="MHFR01000043">
    <property type="protein sequence ID" value="OGW97156.1"/>
    <property type="molecule type" value="Genomic_DNA"/>
</dbReference>
<comment type="caution">
    <text evidence="7">The sequence shown here is derived from an EMBL/GenBank/DDBJ whole genome shotgun (WGS) entry which is preliminary data.</text>
</comment>
<evidence type="ECO:0000256" key="2">
    <source>
        <dbReference type="ARBA" id="ARBA00010265"/>
    </source>
</evidence>
<comment type="subcellular location">
    <subcellularLocation>
        <location evidence="1">Membrane</location>
        <topology evidence="1">Single-pass membrane protein</topology>
    </subcellularLocation>
</comment>
<dbReference type="Gene3D" id="2.40.128.260">
    <property type="entry name" value="Type IV secretion system, VirB10/TraB/TrbI"/>
    <property type="match status" value="1"/>
</dbReference>
<protein>
    <submittedName>
        <fullName evidence="7">Uncharacterized protein</fullName>
    </submittedName>
</protein>
<evidence type="ECO:0000256" key="3">
    <source>
        <dbReference type="ARBA" id="ARBA00022692"/>
    </source>
</evidence>
<gene>
    <name evidence="7" type="ORF">A3G33_08255</name>
</gene>
<dbReference type="Proteomes" id="UP000178187">
    <property type="component" value="Unassembled WGS sequence"/>
</dbReference>
<dbReference type="InterPro" id="IPR005498">
    <property type="entry name" value="T4SS_VirB10/TraB/TrbI"/>
</dbReference>
<accession>A0A1G1KW41</accession>
<keyword evidence="5 6" id="KW-0472">Membrane</keyword>
<proteinExistence type="inferred from homology"/>
<keyword evidence="3 6" id="KW-0812">Transmembrane</keyword>